<protein>
    <recommendedName>
        <fullName evidence="3">Mu-like prophage I protein</fullName>
    </recommendedName>
</protein>
<reference evidence="2" key="1">
    <citation type="journal article" date="2019" name="Int. J. Syst. Evol. Microbiol.">
        <title>The Global Catalogue of Microorganisms (GCM) 10K type strain sequencing project: providing services to taxonomists for standard genome sequencing and annotation.</title>
        <authorList>
            <consortium name="The Broad Institute Genomics Platform"/>
            <consortium name="The Broad Institute Genome Sequencing Center for Infectious Disease"/>
            <person name="Wu L."/>
            <person name="Ma J."/>
        </authorList>
    </citation>
    <scope>NUCLEOTIDE SEQUENCE [LARGE SCALE GENOMIC DNA]</scope>
    <source>
        <strain evidence="2">KCTC 23701</strain>
    </source>
</reference>
<dbReference type="EMBL" id="BMYO01000005">
    <property type="protein sequence ID" value="GHD63843.1"/>
    <property type="molecule type" value="Genomic_DNA"/>
</dbReference>
<evidence type="ECO:0008006" key="3">
    <source>
        <dbReference type="Google" id="ProtNLM"/>
    </source>
</evidence>
<dbReference type="Pfam" id="PF10123">
    <property type="entry name" value="Mu-like_Pro"/>
    <property type="match status" value="1"/>
</dbReference>
<comment type="caution">
    <text evidence="1">The sequence shown here is derived from an EMBL/GenBank/DDBJ whole genome shotgun (WGS) entry which is preliminary data.</text>
</comment>
<name>A0ABQ3H1F4_9NEIS</name>
<evidence type="ECO:0000313" key="1">
    <source>
        <dbReference type="EMBL" id="GHD63843.1"/>
    </source>
</evidence>
<gene>
    <name evidence="1" type="ORF">GCM10007350_22100</name>
</gene>
<sequence>MPRNMRGMAHPAPLIAALTVEISQGQKAIKLLPAGDFRARDGRPVDCAAWHLDEVLAVALIAEANQRETRYVIDYEHQTLRSVENGKPAPAAGWFRTLEWRQDGLYATDVDWTATAAAMIEAREYLYLSPVFSYDKQGRVTGLLHVALTNNPALDELPELQVAALSRLVALSLSPHHEDHAMEDLLQQLIWLLNLPVGATADDIETQLKKLIDQVSGGKGMTAANVDLLQLLAGKDGQIAALSASQYSPATHVPLAAYTELQGRVVALTAQNSAGELDKLVVAALSDGRLMPSMESWARDLGTSNLAALSDYLAKAPKIAALTTTQTQGQPPAATAPAALAGDALAICAAFGNDPAAIAAAMKE</sequence>
<dbReference type="InterPro" id="IPR012106">
    <property type="entry name" value="Phage_Mu_Gp1"/>
</dbReference>
<accession>A0ABQ3H1F4</accession>
<keyword evidence="2" id="KW-1185">Reference proteome</keyword>
<evidence type="ECO:0000313" key="2">
    <source>
        <dbReference type="Proteomes" id="UP000604737"/>
    </source>
</evidence>
<proteinExistence type="predicted"/>
<dbReference type="PIRSF" id="PIRSF016624">
    <property type="entry name" value="Mu_prophg_I"/>
    <property type="match status" value="1"/>
</dbReference>
<organism evidence="1 2">
    <name type="scientific">Jeongeupia chitinilytica</name>
    <dbReference type="NCBI Taxonomy" id="1041641"/>
    <lineage>
        <taxon>Bacteria</taxon>
        <taxon>Pseudomonadati</taxon>
        <taxon>Pseudomonadota</taxon>
        <taxon>Betaproteobacteria</taxon>
        <taxon>Neisseriales</taxon>
        <taxon>Chitinibacteraceae</taxon>
        <taxon>Jeongeupia</taxon>
    </lineage>
</organism>
<dbReference type="Proteomes" id="UP000604737">
    <property type="component" value="Unassembled WGS sequence"/>
</dbReference>